<keyword evidence="10" id="KW-1185">Reference proteome</keyword>
<dbReference type="Proteomes" id="UP000014064">
    <property type="component" value="Unassembled WGS sequence"/>
</dbReference>
<dbReference type="AlphaFoldDB" id="R9ANF4"/>
<dbReference type="HOGENOM" id="CLU_494498_0_0_1"/>
<feature type="domain" description="TLC" evidence="8">
    <location>
        <begin position="357"/>
        <end position="551"/>
    </location>
</feature>
<evidence type="ECO:0000256" key="6">
    <source>
        <dbReference type="SAM" id="MobiDB-lite"/>
    </source>
</evidence>
<dbReference type="KEGG" id="wic:J056_003882"/>
<evidence type="ECO:0000256" key="3">
    <source>
        <dbReference type="ARBA" id="ARBA00022989"/>
    </source>
</evidence>
<dbReference type="eggNOG" id="KOG4561">
    <property type="taxonomic scope" value="Eukaryota"/>
</dbReference>
<organism evidence="9 10">
    <name type="scientific">Wallemia ichthyophaga (strain EXF-994 / CBS 113033)</name>
    <dbReference type="NCBI Taxonomy" id="1299270"/>
    <lineage>
        <taxon>Eukaryota</taxon>
        <taxon>Fungi</taxon>
        <taxon>Dikarya</taxon>
        <taxon>Basidiomycota</taxon>
        <taxon>Wallemiomycotina</taxon>
        <taxon>Wallemiomycetes</taxon>
        <taxon>Wallemiales</taxon>
        <taxon>Wallemiaceae</taxon>
        <taxon>Wallemia</taxon>
    </lineage>
</organism>
<protein>
    <recommendedName>
        <fullName evidence="8">TLC domain-containing protein</fullName>
    </recommendedName>
</protein>
<comment type="subcellular location">
    <subcellularLocation>
        <location evidence="1">Membrane</location>
        <topology evidence="1">Multi-pass membrane protein</topology>
    </subcellularLocation>
</comment>
<dbReference type="OrthoDB" id="28755at2759"/>
<sequence length="551" mass="62937">MYNTPPLSPPLSPSKHIKQPQSTQSSRTNSQKKPKMKRILIALLLTLVLVIVWKISLQLLRRPTLEIVYAYYNEDIDKFSGFANLIRQRLHWRFKLSDTVYVKQEPSDELSKKLGKIVDNVVYLPNVGREGGTYLHHIIQRYKATIFPDNLNTSQDLVLADKTLFLQPHPAWYWIMYDRLNFILPSSAFLSLGPYVRGNCGVTEGHTLPQMKSIYQLFTGTECPDDQDQLVTWAGQFLVSQDRILNNPLGRYVEMLNLIEAPSGDAIHDETQWWFANKNDPSNPFIGHSLERSWPVIFDCNQPSFINEHACGGQHKAGSKHCLAPFAICFVGCYGVSKLSDVVSRRYSKVYRQLSSTDKLDWNAHSVSLVHSLLTAPASLYVLRASPLALSRNIHGYDRLIGSLHAFSLGYFAWDVLYELYTRSAVFVAHGAFSGLAYLYSFTPMFMNLGPAFLLWEASTPFVNLNWFLDRTHKRTSMWYVANGIALTASFFLARIAFGGYMSAVFFESIRENYDSLPGHIVGLYVVGNITLNTLNLHWFYRICRKIRRML</sequence>
<keyword evidence="2 5" id="KW-0812">Transmembrane</keyword>
<feature type="compositionally biased region" description="Polar residues" evidence="6">
    <location>
        <begin position="19"/>
        <end position="29"/>
    </location>
</feature>
<proteinExistence type="predicted"/>
<name>R9ANF4_WALI9</name>
<keyword evidence="4 5" id="KW-0472">Membrane</keyword>
<evidence type="ECO:0000256" key="5">
    <source>
        <dbReference type="PROSITE-ProRule" id="PRU00205"/>
    </source>
</evidence>
<reference evidence="10" key="1">
    <citation type="journal article" date="2013" name="BMC Genomics">
        <title>Genome and transcriptome sequencing of the halophilic fungus Wallemia ichthyophaga: haloadaptations present and absent.</title>
        <authorList>
            <person name="Zajc J."/>
            <person name="Liu Y."/>
            <person name="Dai W."/>
            <person name="Yang Z."/>
            <person name="Hu J."/>
            <person name="Gostincar C."/>
            <person name="Gunde-Cimerman N."/>
        </authorList>
    </citation>
    <scope>NUCLEOTIDE SEQUENCE [LARGE SCALE GENOMIC DNA]</scope>
    <source>
        <strain evidence="10">EXF-994 / CBS 113033</strain>
    </source>
</reference>
<dbReference type="PANTHER" id="PTHR37490">
    <property type="entry name" value="EXPRESSED PROTEIN"/>
    <property type="match status" value="1"/>
</dbReference>
<dbReference type="Pfam" id="PF03798">
    <property type="entry name" value="TRAM_LAG1_CLN8"/>
    <property type="match status" value="1"/>
</dbReference>
<feature type="transmembrane region" description="Helical" evidence="7">
    <location>
        <begin position="39"/>
        <end position="57"/>
    </location>
</feature>
<feature type="compositionally biased region" description="Pro residues" evidence="6">
    <location>
        <begin position="1"/>
        <end position="12"/>
    </location>
</feature>
<dbReference type="PROSITE" id="PS50922">
    <property type="entry name" value="TLC"/>
    <property type="match status" value="1"/>
</dbReference>
<gene>
    <name evidence="9" type="ORF">J056_003882</name>
</gene>
<dbReference type="SMART" id="SM00724">
    <property type="entry name" value="TLC"/>
    <property type="match status" value="1"/>
</dbReference>
<evidence type="ECO:0000256" key="7">
    <source>
        <dbReference type="SAM" id="Phobius"/>
    </source>
</evidence>
<feature type="transmembrane region" description="Helical" evidence="7">
    <location>
        <begin position="522"/>
        <end position="541"/>
    </location>
</feature>
<evidence type="ECO:0000256" key="4">
    <source>
        <dbReference type="ARBA" id="ARBA00023136"/>
    </source>
</evidence>
<dbReference type="STRING" id="1299270.R9ANF4"/>
<evidence type="ECO:0000313" key="9">
    <source>
        <dbReference type="EMBL" id="EOR01646.1"/>
    </source>
</evidence>
<evidence type="ECO:0000313" key="10">
    <source>
        <dbReference type="Proteomes" id="UP000014064"/>
    </source>
</evidence>
<dbReference type="GO" id="GO:0016020">
    <property type="term" value="C:membrane"/>
    <property type="evidence" value="ECO:0007669"/>
    <property type="project" value="UniProtKB-SubCell"/>
</dbReference>
<evidence type="ECO:0000259" key="8">
    <source>
        <dbReference type="PROSITE" id="PS50922"/>
    </source>
</evidence>
<feature type="region of interest" description="Disordered" evidence="6">
    <location>
        <begin position="1"/>
        <end position="33"/>
    </location>
</feature>
<feature type="transmembrane region" description="Helical" evidence="7">
    <location>
        <begin position="396"/>
        <end position="414"/>
    </location>
</feature>
<evidence type="ECO:0000256" key="1">
    <source>
        <dbReference type="ARBA" id="ARBA00004141"/>
    </source>
</evidence>
<dbReference type="GeneID" id="20376834"/>
<keyword evidence="3 7" id="KW-1133">Transmembrane helix</keyword>
<dbReference type="PANTHER" id="PTHR37490:SF1">
    <property type="entry name" value="GLYCOSYLTRANSFERASE 2-LIKE DOMAIN-CONTAINING PROTEIN"/>
    <property type="match status" value="1"/>
</dbReference>
<dbReference type="InterPro" id="IPR006634">
    <property type="entry name" value="TLC-dom"/>
</dbReference>
<dbReference type="EMBL" id="KE007229">
    <property type="protein sequence ID" value="EOR01646.1"/>
    <property type="molecule type" value="Genomic_DNA"/>
</dbReference>
<feature type="transmembrane region" description="Helical" evidence="7">
    <location>
        <begin position="479"/>
        <end position="502"/>
    </location>
</feature>
<accession>R9ANF4</accession>
<dbReference type="RefSeq" id="XP_009267366.1">
    <property type="nucleotide sequence ID" value="XM_009269091.1"/>
</dbReference>
<evidence type="ECO:0000256" key="2">
    <source>
        <dbReference type="ARBA" id="ARBA00022692"/>
    </source>
</evidence>